<dbReference type="KEGG" id="echi:FKX85_09830"/>
<dbReference type="Pfam" id="PF16119">
    <property type="entry name" value="DUF4835"/>
    <property type="match status" value="1"/>
</dbReference>
<dbReference type="EMBL" id="CP041253">
    <property type="protein sequence ID" value="QDH79315.1"/>
    <property type="molecule type" value="Genomic_DNA"/>
</dbReference>
<evidence type="ECO:0000313" key="2">
    <source>
        <dbReference type="EMBL" id="QDH79315.1"/>
    </source>
</evidence>
<evidence type="ECO:0000313" key="3">
    <source>
        <dbReference type="Proteomes" id="UP000316614"/>
    </source>
</evidence>
<dbReference type="OrthoDB" id="9773381at2"/>
<feature type="chain" id="PRO_5022030881" evidence="1">
    <location>
        <begin position="21"/>
        <end position="299"/>
    </location>
</feature>
<name>A0A514CHM6_9BACT</name>
<sequence>MRNNLFLLFLLLFTTFQVTAQELNFTVTINSERARTQNKDIFDQMKNSFEQFLNGRSWTSDQFDATEKIKGNMLVTINDMPQVGYFEATVQIQAVRPVYGTSYETLTLNFVDRNWNFEFKESQPMEFNRYSYLNEITSLLAYYAYIVIGIDYDTFSPEGGEPYFEIANNIVSNALQSSKLGWEQDPSNRRNRYWLIDELYSSQVTRAIREAFYLYHRRGLDMLSKNPEEAYQNILKALSNLADVNNIQPNSILTISFMDAKSDEIAKVLKNAPLEIKEQAVDYLLQVDPNNARKYNDIL</sequence>
<protein>
    <submittedName>
        <fullName evidence="2">DUF4835 family protein</fullName>
    </submittedName>
</protein>
<dbReference type="RefSeq" id="WP_141614559.1">
    <property type="nucleotide sequence ID" value="NZ_CP041253.1"/>
</dbReference>
<reference evidence="2 3" key="1">
    <citation type="submission" date="2019-06" db="EMBL/GenBank/DDBJ databases">
        <title>Echinicola alkalisoli sp. nov. isolated from saline soil.</title>
        <authorList>
            <person name="Sun J.-Q."/>
            <person name="Xu L."/>
        </authorList>
    </citation>
    <scope>NUCLEOTIDE SEQUENCE [LARGE SCALE GENOMIC DNA]</scope>
    <source>
        <strain evidence="2 3">LN3S3</strain>
    </source>
</reference>
<proteinExistence type="predicted"/>
<dbReference type="AlphaFoldDB" id="A0A514CHM6"/>
<keyword evidence="3" id="KW-1185">Reference proteome</keyword>
<gene>
    <name evidence="2" type="ORF">FKX85_09830</name>
</gene>
<feature type="signal peptide" evidence="1">
    <location>
        <begin position="1"/>
        <end position="20"/>
    </location>
</feature>
<accession>A0A514CHM6</accession>
<dbReference type="InterPro" id="IPR032274">
    <property type="entry name" value="DUF4835"/>
</dbReference>
<keyword evidence="1" id="KW-0732">Signal</keyword>
<evidence type="ECO:0000256" key="1">
    <source>
        <dbReference type="SAM" id="SignalP"/>
    </source>
</evidence>
<organism evidence="2 3">
    <name type="scientific">Echinicola soli</name>
    <dbReference type="NCBI Taxonomy" id="2591634"/>
    <lineage>
        <taxon>Bacteria</taxon>
        <taxon>Pseudomonadati</taxon>
        <taxon>Bacteroidota</taxon>
        <taxon>Cytophagia</taxon>
        <taxon>Cytophagales</taxon>
        <taxon>Cyclobacteriaceae</taxon>
        <taxon>Echinicola</taxon>
    </lineage>
</organism>
<dbReference type="Proteomes" id="UP000316614">
    <property type="component" value="Chromosome"/>
</dbReference>